<feature type="transmembrane region" description="Helical" evidence="1">
    <location>
        <begin position="22"/>
        <end position="41"/>
    </location>
</feature>
<evidence type="ECO:0000313" key="2">
    <source>
        <dbReference type="EMBL" id="MEU3558215.1"/>
    </source>
</evidence>
<reference evidence="2 3" key="1">
    <citation type="submission" date="2024-06" db="EMBL/GenBank/DDBJ databases">
        <title>The Natural Products Discovery Center: Release of the First 8490 Sequenced Strains for Exploring Actinobacteria Biosynthetic Diversity.</title>
        <authorList>
            <person name="Kalkreuter E."/>
            <person name="Kautsar S.A."/>
            <person name="Yang D."/>
            <person name="Bader C.D."/>
            <person name="Teijaro C.N."/>
            <person name="Fluegel L."/>
            <person name="Davis C.M."/>
            <person name="Simpson J.R."/>
            <person name="Lauterbach L."/>
            <person name="Steele A.D."/>
            <person name="Gui C."/>
            <person name="Meng S."/>
            <person name="Li G."/>
            <person name="Viehrig K."/>
            <person name="Ye F."/>
            <person name="Su P."/>
            <person name="Kiefer A.F."/>
            <person name="Nichols A."/>
            <person name="Cepeda A.J."/>
            <person name="Yan W."/>
            <person name="Fan B."/>
            <person name="Jiang Y."/>
            <person name="Adhikari A."/>
            <person name="Zheng C.-J."/>
            <person name="Schuster L."/>
            <person name="Cowan T.M."/>
            <person name="Smanski M.J."/>
            <person name="Chevrette M.G."/>
            <person name="De Carvalho L.P.S."/>
            <person name="Shen B."/>
        </authorList>
    </citation>
    <scope>NUCLEOTIDE SEQUENCE [LARGE SCALE GENOMIC DNA]</scope>
    <source>
        <strain evidence="2 3">NPDC038104</strain>
    </source>
</reference>
<keyword evidence="3" id="KW-1185">Reference proteome</keyword>
<dbReference type="RefSeq" id="WP_108954030.1">
    <property type="nucleotide sequence ID" value="NZ_BEVZ01000003.1"/>
</dbReference>
<proteinExistence type="predicted"/>
<keyword evidence="1" id="KW-1133">Transmembrane helix</keyword>
<evidence type="ECO:0000313" key="3">
    <source>
        <dbReference type="Proteomes" id="UP001550850"/>
    </source>
</evidence>
<keyword evidence="1" id="KW-0812">Transmembrane</keyword>
<evidence type="ECO:0000256" key="1">
    <source>
        <dbReference type="SAM" id="Phobius"/>
    </source>
</evidence>
<accession>A0ABV2YR48</accession>
<name>A0ABV2YR48_9ACTN</name>
<organism evidence="2 3">
    <name type="scientific">Streptomyces fragilis</name>
    <dbReference type="NCBI Taxonomy" id="67301"/>
    <lineage>
        <taxon>Bacteria</taxon>
        <taxon>Bacillati</taxon>
        <taxon>Actinomycetota</taxon>
        <taxon>Actinomycetes</taxon>
        <taxon>Kitasatosporales</taxon>
        <taxon>Streptomycetaceae</taxon>
        <taxon>Streptomyces</taxon>
    </lineage>
</organism>
<gene>
    <name evidence="2" type="ORF">AB0E65_29010</name>
</gene>
<sequence length="63" mass="6417">MPVRTTTSCPASAPGDGAAARLPWWGLALPVLAFVTLLLLVSDPAAGPGPGDLFTRLAQFAGR</sequence>
<dbReference type="EMBL" id="JBEZUR010000089">
    <property type="protein sequence ID" value="MEU3558215.1"/>
    <property type="molecule type" value="Genomic_DNA"/>
</dbReference>
<keyword evidence="1" id="KW-0472">Membrane</keyword>
<protein>
    <submittedName>
        <fullName evidence="2">Uncharacterized protein</fullName>
    </submittedName>
</protein>
<comment type="caution">
    <text evidence="2">The sequence shown here is derived from an EMBL/GenBank/DDBJ whole genome shotgun (WGS) entry which is preliminary data.</text>
</comment>
<dbReference type="Proteomes" id="UP001550850">
    <property type="component" value="Unassembled WGS sequence"/>
</dbReference>